<dbReference type="RefSeq" id="WP_093857786.1">
    <property type="nucleotide sequence ID" value="NZ_BJVZ01000014.1"/>
</dbReference>
<dbReference type="Proteomes" id="UP000199334">
    <property type="component" value="Unassembled WGS sequence"/>
</dbReference>
<dbReference type="InterPro" id="IPR037523">
    <property type="entry name" value="VOC_core"/>
</dbReference>
<dbReference type="InterPro" id="IPR029068">
    <property type="entry name" value="Glyas_Bleomycin-R_OHBP_Dase"/>
</dbReference>
<evidence type="ECO:0000259" key="1">
    <source>
        <dbReference type="PROSITE" id="PS51819"/>
    </source>
</evidence>
<accession>A0A1H0FG86</accession>
<evidence type="ECO:0000313" key="2">
    <source>
        <dbReference type="EMBL" id="SDN93552.1"/>
    </source>
</evidence>
<dbReference type="EMBL" id="FNIG01000012">
    <property type="protein sequence ID" value="SDN93552.1"/>
    <property type="molecule type" value="Genomic_DNA"/>
</dbReference>
<keyword evidence="2" id="KW-0456">Lyase</keyword>
<feature type="domain" description="VOC" evidence="1">
    <location>
        <begin position="8"/>
        <end position="122"/>
    </location>
</feature>
<name>A0A1H0FG86_9BACI</name>
<dbReference type="OrthoDB" id="9804944at2"/>
<keyword evidence="3" id="KW-1185">Reference proteome</keyword>
<sequence length="124" mass="14030">MADFRIERLNTVIIPVKDLERSIHFYHNVLRLHKGFVDKSMAYFSFGSDDHQPTILLHIMDEPEPVEKGMVIELLVDDLTSAVSSIKNAGGEIVQVPIDREWGVKEAVIADPDGYKIWIVQTLG</sequence>
<protein>
    <submittedName>
        <fullName evidence="2">Lactoylglutathione lyase</fullName>
    </submittedName>
</protein>
<organism evidence="2 3">
    <name type="scientific">Tenuibacillus multivorans</name>
    <dbReference type="NCBI Taxonomy" id="237069"/>
    <lineage>
        <taxon>Bacteria</taxon>
        <taxon>Bacillati</taxon>
        <taxon>Bacillota</taxon>
        <taxon>Bacilli</taxon>
        <taxon>Bacillales</taxon>
        <taxon>Bacillaceae</taxon>
        <taxon>Tenuibacillus</taxon>
    </lineage>
</organism>
<dbReference type="InterPro" id="IPR004360">
    <property type="entry name" value="Glyas_Fos-R_dOase_dom"/>
</dbReference>
<gene>
    <name evidence="2" type="ORF">SAMN05216498_0236</name>
</gene>
<proteinExistence type="predicted"/>
<dbReference type="Gene3D" id="3.10.180.10">
    <property type="entry name" value="2,3-Dihydroxybiphenyl 1,2-Dioxygenase, domain 1"/>
    <property type="match status" value="1"/>
</dbReference>
<reference evidence="2 3" key="1">
    <citation type="submission" date="2016-10" db="EMBL/GenBank/DDBJ databases">
        <authorList>
            <person name="de Groot N.N."/>
        </authorList>
    </citation>
    <scope>NUCLEOTIDE SEQUENCE [LARGE SCALE GENOMIC DNA]</scope>
    <source>
        <strain evidence="2 3">CGMCC 1.3442</strain>
    </source>
</reference>
<dbReference type="GO" id="GO:0016829">
    <property type="term" value="F:lyase activity"/>
    <property type="evidence" value="ECO:0007669"/>
    <property type="project" value="UniProtKB-KW"/>
</dbReference>
<evidence type="ECO:0000313" key="3">
    <source>
        <dbReference type="Proteomes" id="UP000199334"/>
    </source>
</evidence>
<dbReference type="Pfam" id="PF00903">
    <property type="entry name" value="Glyoxalase"/>
    <property type="match status" value="1"/>
</dbReference>
<dbReference type="SUPFAM" id="SSF54593">
    <property type="entry name" value="Glyoxalase/Bleomycin resistance protein/Dihydroxybiphenyl dioxygenase"/>
    <property type="match status" value="1"/>
</dbReference>
<dbReference type="PROSITE" id="PS51819">
    <property type="entry name" value="VOC"/>
    <property type="match status" value="1"/>
</dbReference>
<dbReference type="AlphaFoldDB" id="A0A1H0FG86"/>
<dbReference type="STRING" id="237069.SAMN05216498_0236"/>